<gene>
    <name evidence="1" type="ORF">KTN4_331</name>
</gene>
<reference evidence="1 2" key="1">
    <citation type="journal article" date="2016" name="Sci. Rep.">
        <title>A proposed integrated approach for the preclinical evaluation of phage therapy in Pseudomonas infections.</title>
        <authorList>
            <person name="Danis-Wlodarczyk K."/>
            <person name="Vandenheuvel D."/>
            <person name="Jang H.B."/>
            <person name="Briers Y."/>
            <person name="Olszak T."/>
            <person name="Arabski M."/>
            <person name="Wasik S."/>
            <person name="Drabik M."/>
            <person name="Higgins G."/>
            <person name="Tyrrell J."/>
            <person name="Harvey B.J."/>
            <person name="Noben J.P."/>
            <person name="Lavigne R."/>
            <person name="Drulis-Kawa Z."/>
        </authorList>
    </citation>
    <scope>NUCLEOTIDE SEQUENCE [LARGE SCALE GENOMIC DNA]</scope>
</reference>
<accession>A0A192Y5B3</accession>
<evidence type="ECO:0000313" key="1">
    <source>
        <dbReference type="EMBL" id="ANM45089.1"/>
    </source>
</evidence>
<evidence type="ECO:0000313" key="2">
    <source>
        <dbReference type="Proteomes" id="UP000224336"/>
    </source>
</evidence>
<dbReference type="Proteomes" id="UP000224336">
    <property type="component" value="Segment"/>
</dbReference>
<name>A0A192Y5B3_9CAUD</name>
<dbReference type="EMBL" id="KU521356">
    <property type="protein sequence ID" value="ANM45089.1"/>
    <property type="molecule type" value="Genomic_DNA"/>
</dbReference>
<organism evidence="1 2">
    <name type="scientific">Pseudomonas phage KTN4</name>
    <dbReference type="NCBI Taxonomy" id="1862701"/>
    <lineage>
        <taxon>Viruses</taxon>
        <taxon>Duplodnaviria</taxon>
        <taxon>Heunggongvirae</taxon>
        <taxon>Uroviricota</taxon>
        <taxon>Caudoviricetes</taxon>
        <taxon>Chimalliviridae</taxon>
        <taxon>Phikzvirus</taxon>
        <taxon>Phikzvirus phiKZ</taxon>
    </lineage>
</organism>
<protein>
    <submittedName>
        <fullName evidence="1">Uncharacterized protein</fullName>
    </submittedName>
</protein>
<proteinExistence type="predicted"/>
<sequence length="79" mass="8725">MREFRTGQYCITKIDIPHPKPNALTGPTYLTAGQQCQIIVYDPSKTPSTGIRKEGENFAMVYVEESALIADPSKPVPTL</sequence>